<evidence type="ECO:0000256" key="9">
    <source>
        <dbReference type="SAM" id="MobiDB-lite"/>
    </source>
</evidence>
<dbReference type="GO" id="GO:0004715">
    <property type="term" value="F:non-membrane spanning protein tyrosine kinase activity"/>
    <property type="evidence" value="ECO:0007669"/>
    <property type="project" value="UniProtKB-EC"/>
</dbReference>
<feature type="region of interest" description="Disordered" evidence="9">
    <location>
        <begin position="178"/>
        <end position="197"/>
    </location>
</feature>
<organism evidence="11">
    <name type="scientific">freshwater metagenome</name>
    <dbReference type="NCBI Taxonomy" id="449393"/>
    <lineage>
        <taxon>unclassified sequences</taxon>
        <taxon>metagenomes</taxon>
        <taxon>ecological metagenomes</taxon>
    </lineage>
</organism>
<keyword evidence="3" id="KW-0808">Transferase</keyword>
<keyword evidence="5" id="KW-0418">Kinase</keyword>
<reference evidence="11" key="1">
    <citation type="submission" date="2020-05" db="EMBL/GenBank/DDBJ databases">
        <authorList>
            <person name="Chiriac C."/>
            <person name="Salcher M."/>
            <person name="Ghai R."/>
            <person name="Kavagutti S V."/>
        </authorList>
    </citation>
    <scope>NUCLEOTIDE SEQUENCE</scope>
</reference>
<dbReference type="EC" id="2.7.10.2" evidence="2"/>
<evidence type="ECO:0000256" key="1">
    <source>
        <dbReference type="ARBA" id="ARBA00007316"/>
    </source>
</evidence>
<dbReference type="Pfam" id="PF13614">
    <property type="entry name" value="AAA_31"/>
    <property type="match status" value="1"/>
</dbReference>
<evidence type="ECO:0000259" key="10">
    <source>
        <dbReference type="Pfam" id="PF13614"/>
    </source>
</evidence>
<keyword evidence="7" id="KW-0829">Tyrosine-protein kinase</keyword>
<dbReference type="SUPFAM" id="SSF52540">
    <property type="entry name" value="P-loop containing nucleoside triphosphate hydrolases"/>
    <property type="match status" value="1"/>
</dbReference>
<dbReference type="PANTHER" id="PTHR32309:SF13">
    <property type="entry name" value="FERRIC ENTEROBACTIN TRANSPORT PROTEIN FEPE"/>
    <property type="match status" value="1"/>
</dbReference>
<dbReference type="InterPro" id="IPR025669">
    <property type="entry name" value="AAA_dom"/>
</dbReference>
<dbReference type="CDD" id="cd05387">
    <property type="entry name" value="BY-kinase"/>
    <property type="match status" value="1"/>
</dbReference>
<dbReference type="GO" id="GO:0005524">
    <property type="term" value="F:ATP binding"/>
    <property type="evidence" value="ECO:0007669"/>
    <property type="project" value="UniProtKB-KW"/>
</dbReference>
<feature type="domain" description="AAA" evidence="10">
    <location>
        <begin position="7"/>
        <end position="138"/>
    </location>
</feature>
<dbReference type="PANTHER" id="PTHR32309">
    <property type="entry name" value="TYROSINE-PROTEIN KINASE"/>
    <property type="match status" value="1"/>
</dbReference>
<dbReference type="Gene3D" id="3.40.50.300">
    <property type="entry name" value="P-loop containing nucleotide triphosphate hydrolases"/>
    <property type="match status" value="1"/>
</dbReference>
<dbReference type="GO" id="GO:0005886">
    <property type="term" value="C:plasma membrane"/>
    <property type="evidence" value="ECO:0007669"/>
    <property type="project" value="TreeGrafter"/>
</dbReference>
<proteinExistence type="inferred from homology"/>
<evidence type="ECO:0000256" key="4">
    <source>
        <dbReference type="ARBA" id="ARBA00022741"/>
    </source>
</evidence>
<accession>A0A6J6RGJ2</accession>
<protein>
    <recommendedName>
        <fullName evidence="2">non-specific protein-tyrosine kinase</fullName>
        <ecNumber evidence="2">2.7.10.2</ecNumber>
    </recommendedName>
</protein>
<gene>
    <name evidence="11" type="ORF">UFOPK2579_01826</name>
</gene>
<dbReference type="NCBIfam" id="TIGR01007">
    <property type="entry name" value="eps_fam"/>
    <property type="match status" value="1"/>
</dbReference>
<dbReference type="InterPro" id="IPR027417">
    <property type="entry name" value="P-loop_NTPase"/>
</dbReference>
<evidence type="ECO:0000313" key="11">
    <source>
        <dbReference type="EMBL" id="CAB4718394.1"/>
    </source>
</evidence>
<dbReference type="InterPro" id="IPR005702">
    <property type="entry name" value="Wzc-like_C"/>
</dbReference>
<name>A0A6J6RGJ2_9ZZZZ</name>
<keyword evidence="6" id="KW-0067">ATP-binding</keyword>
<evidence type="ECO:0000256" key="2">
    <source>
        <dbReference type="ARBA" id="ARBA00011903"/>
    </source>
</evidence>
<comment type="similarity">
    <text evidence="1">Belongs to the CpsD/CapB family.</text>
</comment>
<evidence type="ECO:0000256" key="5">
    <source>
        <dbReference type="ARBA" id="ARBA00022777"/>
    </source>
</evidence>
<comment type="catalytic activity">
    <reaction evidence="8">
        <text>L-tyrosyl-[protein] + ATP = O-phospho-L-tyrosyl-[protein] + ADP + H(+)</text>
        <dbReference type="Rhea" id="RHEA:10596"/>
        <dbReference type="Rhea" id="RHEA-COMP:10136"/>
        <dbReference type="Rhea" id="RHEA-COMP:20101"/>
        <dbReference type="ChEBI" id="CHEBI:15378"/>
        <dbReference type="ChEBI" id="CHEBI:30616"/>
        <dbReference type="ChEBI" id="CHEBI:46858"/>
        <dbReference type="ChEBI" id="CHEBI:61978"/>
        <dbReference type="ChEBI" id="CHEBI:456216"/>
        <dbReference type="EC" id="2.7.10.2"/>
    </reaction>
</comment>
<sequence length="197" mass="20435">MTSALPGDGKTITALNLAASIAQGGRSTVLVEADLRRPSVSKLLGLVPDVGVTNVVAGKATIDEVTQAAAGFDVITSGPIPPNPSELLGSQAFGRLIDSLLEKYENVVIDTPPLLAVTDAAVASVVADAVILVCQAKRTRKTELRRALLGLRAVDANIVGVVINQISIPGSSYYQYSYKTPTPRRTRGRGAGGQSGE</sequence>
<evidence type="ECO:0000256" key="3">
    <source>
        <dbReference type="ARBA" id="ARBA00022679"/>
    </source>
</evidence>
<evidence type="ECO:0000256" key="6">
    <source>
        <dbReference type="ARBA" id="ARBA00022840"/>
    </source>
</evidence>
<evidence type="ECO:0000256" key="7">
    <source>
        <dbReference type="ARBA" id="ARBA00023137"/>
    </source>
</evidence>
<dbReference type="EMBL" id="CAEZXR010000229">
    <property type="protein sequence ID" value="CAB4718394.1"/>
    <property type="molecule type" value="Genomic_DNA"/>
</dbReference>
<dbReference type="AlphaFoldDB" id="A0A6J6RGJ2"/>
<keyword evidence="4" id="KW-0547">Nucleotide-binding</keyword>
<evidence type="ECO:0000256" key="8">
    <source>
        <dbReference type="ARBA" id="ARBA00051245"/>
    </source>
</evidence>
<dbReference type="InterPro" id="IPR050445">
    <property type="entry name" value="Bact_polysacc_biosynth/exp"/>
</dbReference>